<dbReference type="AlphaFoldDB" id="A0A2H1FDP6"/>
<dbReference type="Proteomes" id="UP000230607">
    <property type="component" value="Chromosome 1"/>
</dbReference>
<evidence type="ECO:0000256" key="1">
    <source>
        <dbReference type="SAM" id="Phobius"/>
    </source>
</evidence>
<proteinExistence type="predicted"/>
<accession>A0A2H1FDP6</accession>
<dbReference type="EMBL" id="LT841358">
    <property type="protein sequence ID" value="SMH70888.1"/>
    <property type="molecule type" value="Genomic_DNA"/>
</dbReference>
<keyword evidence="1" id="KW-0472">Membrane</keyword>
<gene>
    <name evidence="2" type="ORF">NCS_10695</name>
</gene>
<keyword evidence="3" id="KW-1185">Reference proteome</keyword>
<keyword evidence="1" id="KW-0812">Transmembrane</keyword>
<reference evidence="3" key="1">
    <citation type="submission" date="2017-03" db="EMBL/GenBank/DDBJ databases">
        <authorList>
            <person name="Herbold C."/>
        </authorList>
    </citation>
    <scope>NUCLEOTIDE SEQUENCE [LARGE SCALE GENOMIC DNA]</scope>
</reference>
<name>A0A2H1FDP6_9ARCH</name>
<protein>
    <submittedName>
        <fullName evidence="2">Uncharacterized protein</fullName>
    </submittedName>
</protein>
<organism evidence="2 3">
    <name type="scientific">Candidatus Nitrosotalea okcheonensis</name>
    <dbReference type="NCBI Taxonomy" id="1903276"/>
    <lineage>
        <taxon>Archaea</taxon>
        <taxon>Nitrososphaerota</taxon>
        <taxon>Nitrososphaeria</taxon>
        <taxon>Nitrosotaleales</taxon>
        <taxon>Nitrosotaleaceae</taxon>
        <taxon>Nitrosotalea</taxon>
    </lineage>
</organism>
<evidence type="ECO:0000313" key="2">
    <source>
        <dbReference type="EMBL" id="SMH70888.1"/>
    </source>
</evidence>
<evidence type="ECO:0000313" key="3">
    <source>
        <dbReference type="Proteomes" id="UP000230607"/>
    </source>
</evidence>
<sequence>MDKKTLDKKKFLLFGIIAGIAGVIIGGILMVNSVMHFLH</sequence>
<feature type="transmembrane region" description="Helical" evidence="1">
    <location>
        <begin position="12"/>
        <end position="38"/>
    </location>
</feature>
<keyword evidence="1" id="KW-1133">Transmembrane helix</keyword>